<accession>A0ABS4XVV0</accession>
<sequence>MPGHVRIVVHPPSPSGGRQVTVGREVLGTAYGVIDLYEFMRRAGVPKDDVRLEDAALIDWQGGGPGVWS</sequence>
<dbReference type="RefSeq" id="WP_209513240.1">
    <property type="nucleotide sequence ID" value="NZ_JAGIOH010000001.1"/>
</dbReference>
<name>A0ABS4XVV0_9ACTN</name>
<feature type="region of interest" description="Disordered" evidence="1">
    <location>
        <begin position="1"/>
        <end position="20"/>
    </location>
</feature>
<evidence type="ECO:0000313" key="3">
    <source>
        <dbReference type="Proteomes" id="UP001519291"/>
    </source>
</evidence>
<dbReference type="GeneID" id="91567004"/>
<evidence type="ECO:0000313" key="2">
    <source>
        <dbReference type="EMBL" id="MBP2400636.1"/>
    </source>
</evidence>
<dbReference type="Proteomes" id="UP001519291">
    <property type="component" value="Unassembled WGS sequence"/>
</dbReference>
<proteinExistence type="predicted"/>
<reference evidence="2 3" key="1">
    <citation type="submission" date="2021-03" db="EMBL/GenBank/DDBJ databases">
        <title>Sequencing the genomes of 1000 actinobacteria strains.</title>
        <authorList>
            <person name="Klenk H.-P."/>
        </authorList>
    </citation>
    <scope>NUCLEOTIDE SEQUENCE [LARGE SCALE GENOMIC DNA]</scope>
    <source>
        <strain evidence="2 3">DSM 41480</strain>
    </source>
</reference>
<gene>
    <name evidence="2" type="ORF">JO379_000105</name>
</gene>
<evidence type="ECO:0000256" key="1">
    <source>
        <dbReference type="SAM" id="MobiDB-lite"/>
    </source>
</evidence>
<protein>
    <submittedName>
        <fullName evidence="2">Uncharacterized protein</fullName>
    </submittedName>
</protein>
<dbReference type="EMBL" id="JAGIOH010000001">
    <property type="protein sequence ID" value="MBP2400636.1"/>
    <property type="molecule type" value="Genomic_DNA"/>
</dbReference>
<organism evidence="2 3">
    <name type="scientific">Streptomyces syringium</name>
    <dbReference type="NCBI Taxonomy" id="76729"/>
    <lineage>
        <taxon>Bacteria</taxon>
        <taxon>Bacillati</taxon>
        <taxon>Actinomycetota</taxon>
        <taxon>Actinomycetes</taxon>
        <taxon>Kitasatosporales</taxon>
        <taxon>Streptomycetaceae</taxon>
        <taxon>Streptomyces</taxon>
    </lineage>
</organism>
<keyword evidence="3" id="KW-1185">Reference proteome</keyword>
<comment type="caution">
    <text evidence="2">The sequence shown here is derived from an EMBL/GenBank/DDBJ whole genome shotgun (WGS) entry which is preliminary data.</text>
</comment>